<dbReference type="EMBL" id="DTQM01000053">
    <property type="protein sequence ID" value="HGC42134.1"/>
    <property type="molecule type" value="Genomic_DNA"/>
</dbReference>
<dbReference type="InterPro" id="IPR051199">
    <property type="entry name" value="LPS_LOS_Heptosyltrfase"/>
</dbReference>
<name>A0A8J4M5B1_9PROT</name>
<keyword evidence="2" id="KW-0808">Transferase</keyword>
<accession>A0A8J4M5B1</accession>
<evidence type="ECO:0000313" key="3">
    <source>
        <dbReference type="EMBL" id="HGC42134.1"/>
    </source>
</evidence>
<organism evidence="3">
    <name type="scientific">Acidicaldus sp</name>
    <dbReference type="NCBI Taxonomy" id="1872105"/>
    <lineage>
        <taxon>Bacteria</taxon>
        <taxon>Pseudomonadati</taxon>
        <taxon>Pseudomonadota</taxon>
        <taxon>Alphaproteobacteria</taxon>
        <taxon>Acetobacterales</taxon>
        <taxon>Acetobacteraceae</taxon>
        <taxon>Acidicaldus</taxon>
    </lineage>
</organism>
<evidence type="ECO:0000256" key="1">
    <source>
        <dbReference type="ARBA" id="ARBA00022676"/>
    </source>
</evidence>
<dbReference type="GO" id="GO:0005829">
    <property type="term" value="C:cytosol"/>
    <property type="evidence" value="ECO:0007669"/>
    <property type="project" value="TreeGrafter"/>
</dbReference>
<reference evidence="3" key="1">
    <citation type="journal article" date="2020" name="mSystems">
        <title>Genome- and Community-Level Interaction Insights into Carbon Utilization and Element Cycling Functions of Hydrothermarchaeota in Hydrothermal Sediment.</title>
        <authorList>
            <person name="Zhou Z."/>
            <person name="Liu Y."/>
            <person name="Xu W."/>
            <person name="Pan J."/>
            <person name="Luo Z.H."/>
            <person name="Li M."/>
        </authorList>
    </citation>
    <scope>NUCLEOTIDE SEQUENCE</scope>
    <source>
        <strain evidence="3">SpSt-997</strain>
    </source>
</reference>
<dbReference type="PANTHER" id="PTHR30160">
    <property type="entry name" value="TETRAACYLDISACCHARIDE 4'-KINASE-RELATED"/>
    <property type="match status" value="1"/>
</dbReference>
<dbReference type="CDD" id="cd03789">
    <property type="entry name" value="GT9_LPS_heptosyltransferase"/>
    <property type="match status" value="1"/>
</dbReference>
<sequence>MQATDLQSLRLCSVQESLTVERDALPSICVLKWGGLGSVLTTRPFLQALRDRFAGSHRIIYITTASNAPLVERLGLVDQIFTLEPRGFRIIPALRLTCRLRQTQPSIFFDLQIHTHRRLARIVARLSGASHRFGFFRPRESIPPHCHGIYANPFAPVDQLYLEMARLAGAPPPRPKHIRPLAISLGDEEKARALLHGWLAPQERLLVVNPNASATALVRRWPIPRYAATLAALLREMPRLKIVLIGSDRERAYVETLCAMPPSEKTRVKNVAGLTSLGSLLALIARADCVLSNDSGPLHLALALDVPTVGLFGPVHPDHNARLGRPERKIILYHPVLCSPCVHHVAKPPCGGNNHCMRMISPEEVADACRVLLSNPPHGSRDALPEWRFTRYGPDADALRDTADRQADPASSRAIRVA</sequence>
<dbReference type="GO" id="GO:0008713">
    <property type="term" value="F:ADP-heptose-lipopolysaccharide heptosyltransferase activity"/>
    <property type="evidence" value="ECO:0007669"/>
    <property type="project" value="TreeGrafter"/>
</dbReference>
<dbReference type="AlphaFoldDB" id="A0A8J4M5B1"/>
<keyword evidence="1" id="KW-0328">Glycosyltransferase</keyword>
<evidence type="ECO:0000256" key="2">
    <source>
        <dbReference type="ARBA" id="ARBA00022679"/>
    </source>
</evidence>
<comment type="caution">
    <text evidence="3">The sequence shown here is derived from an EMBL/GenBank/DDBJ whole genome shotgun (WGS) entry which is preliminary data.</text>
</comment>
<gene>
    <name evidence="3" type="ORF">ENY07_02770</name>
</gene>
<dbReference type="Gene3D" id="3.40.50.2000">
    <property type="entry name" value="Glycogen Phosphorylase B"/>
    <property type="match status" value="2"/>
</dbReference>
<dbReference type="SUPFAM" id="SSF53756">
    <property type="entry name" value="UDP-Glycosyltransferase/glycogen phosphorylase"/>
    <property type="match status" value="1"/>
</dbReference>
<protein>
    <submittedName>
        <fullName evidence="3">Glycosyltransferase family 9 protein</fullName>
    </submittedName>
</protein>
<dbReference type="Pfam" id="PF01075">
    <property type="entry name" value="Glyco_transf_9"/>
    <property type="match status" value="1"/>
</dbReference>
<dbReference type="GO" id="GO:0009244">
    <property type="term" value="P:lipopolysaccharide core region biosynthetic process"/>
    <property type="evidence" value="ECO:0007669"/>
    <property type="project" value="TreeGrafter"/>
</dbReference>
<dbReference type="InterPro" id="IPR002201">
    <property type="entry name" value="Glyco_trans_9"/>
</dbReference>
<proteinExistence type="predicted"/>